<dbReference type="InterPro" id="IPR019587">
    <property type="entry name" value="Polyketide_cyclase/dehydratase"/>
</dbReference>
<comment type="caution">
    <text evidence="1">The sequence shown here is derived from an EMBL/GenBank/DDBJ whole genome shotgun (WGS) entry which is preliminary data.</text>
</comment>
<gene>
    <name evidence="1" type="ORF">DEX24_05730</name>
</gene>
<accession>A0A2U3ANB9</accession>
<evidence type="ECO:0000313" key="2">
    <source>
        <dbReference type="Proteomes" id="UP000245938"/>
    </source>
</evidence>
<sequence length="148" mass="15913">MASASHKTSVAVNQQEVWAFVKDMEKWAKLVPGYREHKMISETQSTWKFAGSVGKISKTVEVQIDITAIEEPTKISFNLTGLSDKFAGTGYFEATAIDASNTTMEGHLDIKAGGIAGAVLNPLFLAVLPKATSVLTERVANKIVAITV</sequence>
<dbReference type="EMBL" id="QFVR01000005">
    <property type="protein sequence ID" value="PWI26028.1"/>
    <property type="molecule type" value="Genomic_DNA"/>
</dbReference>
<evidence type="ECO:0000313" key="1">
    <source>
        <dbReference type="EMBL" id="PWI26028.1"/>
    </source>
</evidence>
<dbReference type="CDD" id="cd07812">
    <property type="entry name" value="SRPBCC"/>
    <property type="match status" value="1"/>
</dbReference>
<name>A0A2U3ANB9_9BACL</name>
<reference evidence="1 2" key="1">
    <citation type="submission" date="2018-05" db="EMBL/GenBank/DDBJ databases">
        <title>Kurthia sibirica genome sequence.</title>
        <authorList>
            <person name="Maclea K.S."/>
            <person name="Goen A.E."/>
        </authorList>
    </citation>
    <scope>NUCLEOTIDE SEQUENCE [LARGE SCALE GENOMIC DNA]</scope>
    <source>
        <strain evidence="1 2">ATCC 49154</strain>
    </source>
</reference>
<dbReference type="AlphaFoldDB" id="A0A2U3ANB9"/>
<keyword evidence="2" id="KW-1185">Reference proteome</keyword>
<dbReference type="OrthoDB" id="2374625at2"/>
<protein>
    <submittedName>
        <fullName evidence="1">SRPBCC family protein</fullName>
    </submittedName>
</protein>
<dbReference type="Pfam" id="PF10604">
    <property type="entry name" value="Polyketide_cyc2"/>
    <property type="match status" value="1"/>
</dbReference>
<dbReference type="Proteomes" id="UP000245938">
    <property type="component" value="Unassembled WGS sequence"/>
</dbReference>
<dbReference type="SUPFAM" id="SSF55961">
    <property type="entry name" value="Bet v1-like"/>
    <property type="match status" value="1"/>
</dbReference>
<dbReference type="Gene3D" id="3.30.530.20">
    <property type="match status" value="1"/>
</dbReference>
<organism evidence="1 2">
    <name type="scientific">Kurthia sibirica</name>
    <dbReference type="NCBI Taxonomy" id="202750"/>
    <lineage>
        <taxon>Bacteria</taxon>
        <taxon>Bacillati</taxon>
        <taxon>Bacillota</taxon>
        <taxon>Bacilli</taxon>
        <taxon>Bacillales</taxon>
        <taxon>Caryophanaceae</taxon>
        <taxon>Kurthia</taxon>
    </lineage>
</organism>
<dbReference type="RefSeq" id="WP_109305449.1">
    <property type="nucleotide sequence ID" value="NZ_BJUF01000032.1"/>
</dbReference>
<dbReference type="InterPro" id="IPR023393">
    <property type="entry name" value="START-like_dom_sf"/>
</dbReference>
<proteinExistence type="predicted"/>